<dbReference type="AlphaFoldDB" id="A0A6J6R973"/>
<evidence type="ECO:0000313" key="2">
    <source>
        <dbReference type="EMBL" id="CAB4893336.1"/>
    </source>
</evidence>
<reference evidence="1" key="1">
    <citation type="submission" date="2020-05" db="EMBL/GenBank/DDBJ databases">
        <authorList>
            <person name="Chiriac C."/>
            <person name="Salcher M."/>
            <person name="Ghai R."/>
            <person name="Kavagutti S V."/>
        </authorList>
    </citation>
    <scope>NUCLEOTIDE SEQUENCE</scope>
</reference>
<accession>A0A6J6R973</accession>
<protein>
    <submittedName>
        <fullName evidence="1">Unannotated protein</fullName>
    </submittedName>
</protein>
<evidence type="ECO:0000313" key="4">
    <source>
        <dbReference type="EMBL" id="CAB5012163.1"/>
    </source>
</evidence>
<dbReference type="EMBL" id="CAFBMM010000001">
    <property type="protein sequence ID" value="CAB4893336.1"/>
    <property type="molecule type" value="Genomic_DNA"/>
</dbReference>
<dbReference type="EMBL" id="CAFBOF010000001">
    <property type="protein sequence ID" value="CAB4968061.1"/>
    <property type="molecule type" value="Genomic_DNA"/>
</dbReference>
<evidence type="ECO:0000313" key="1">
    <source>
        <dbReference type="EMBL" id="CAB4715684.1"/>
    </source>
</evidence>
<dbReference type="EMBL" id="CAEZYK010000008">
    <property type="protein sequence ID" value="CAB4715684.1"/>
    <property type="molecule type" value="Genomic_DNA"/>
</dbReference>
<organism evidence="1">
    <name type="scientific">freshwater metagenome</name>
    <dbReference type="NCBI Taxonomy" id="449393"/>
    <lineage>
        <taxon>unclassified sequences</taxon>
        <taxon>metagenomes</taxon>
        <taxon>ecological metagenomes</taxon>
    </lineage>
</organism>
<proteinExistence type="predicted"/>
<dbReference type="EMBL" id="CAFBPQ010000001">
    <property type="protein sequence ID" value="CAB5012163.1"/>
    <property type="molecule type" value="Genomic_DNA"/>
</dbReference>
<evidence type="ECO:0000313" key="3">
    <source>
        <dbReference type="EMBL" id="CAB4968061.1"/>
    </source>
</evidence>
<gene>
    <name evidence="1" type="ORF">UFOPK2683_00258</name>
    <name evidence="2" type="ORF">UFOPK3605_00041</name>
    <name evidence="3" type="ORF">UFOPK3897_00045</name>
    <name evidence="4" type="ORF">UFOPK4121_00114</name>
</gene>
<sequence>MTMSSSESRYQSADIGRSERPIKVGSLLFTMVEPHRGHEVAYNRWYERDHFYAGCMIGRWQFAGGRFIATRDCKERRYPADSPIVPDSKTGSYLALYWVLDDHHDEWNEWGVEQVNWLHANDRMFNERDHIHTALYQWAGEVNAPGSSMPAELALDRHYPGIGVLIGELADKISVGAALEWLNNLPCPADVALVGTPLPLRGDRPADVPDTQAANRVLIVGFLDHDPLATWDSKFANLGDAFSEAGLGKIVFASPFLATVPGTDTYTDQLW</sequence>
<name>A0A6J6R973_9ZZZZ</name>